<dbReference type="EMBL" id="GISG01227657">
    <property type="protein sequence ID" value="MBA4665579.1"/>
    <property type="molecule type" value="Transcribed_RNA"/>
</dbReference>
<accession>A0A7C9ADL7</accession>
<reference evidence="4" key="2">
    <citation type="submission" date="2020-07" db="EMBL/GenBank/DDBJ databases">
        <authorList>
            <person name="Vera ALvarez R."/>
            <person name="Arias-Moreno D.M."/>
            <person name="Jimenez-Jacinto V."/>
            <person name="Jimenez-Bremont J.F."/>
            <person name="Swaminathan K."/>
            <person name="Moose S.P."/>
            <person name="Guerrero-Gonzalez M.L."/>
            <person name="Marino-Ramirez L."/>
            <person name="Landsman D."/>
            <person name="Rodriguez-Kessler M."/>
            <person name="Delgado-Sanchez P."/>
        </authorList>
    </citation>
    <scope>NUCLEOTIDE SEQUENCE</scope>
    <source>
        <tissue evidence="4">Cladode</tissue>
    </source>
</reference>
<name>A0A7C9ADL7_OPUST</name>
<proteinExistence type="predicted"/>
<protein>
    <recommendedName>
        <fullName evidence="3">DDE Tnp4 domain-containing protein</fullName>
    </recommendedName>
</protein>
<dbReference type="AlphaFoldDB" id="A0A7C9ADL7"/>
<evidence type="ECO:0000313" key="4">
    <source>
        <dbReference type="EMBL" id="MBA4665579.1"/>
    </source>
</evidence>
<dbReference type="GO" id="GO:0046872">
    <property type="term" value="F:metal ion binding"/>
    <property type="evidence" value="ECO:0007669"/>
    <property type="project" value="UniProtKB-KW"/>
</dbReference>
<reference evidence="4" key="1">
    <citation type="journal article" date="2013" name="J. Plant Res.">
        <title>Effect of fungi and light on seed germination of three Opuntia species from semiarid lands of central Mexico.</title>
        <authorList>
            <person name="Delgado-Sanchez P."/>
            <person name="Jimenez-Bremont J.F."/>
            <person name="Guerrero-Gonzalez Mde L."/>
            <person name="Flores J."/>
        </authorList>
    </citation>
    <scope>NUCLEOTIDE SEQUENCE</scope>
    <source>
        <tissue evidence="4">Cladode</tissue>
    </source>
</reference>
<evidence type="ECO:0000256" key="1">
    <source>
        <dbReference type="ARBA" id="ARBA00001968"/>
    </source>
</evidence>
<sequence>MKELFNYRHASLRGVIERTFGVLQSMWKIVDDRMPQMNLNSQLEIVIAVCTVHNFMRLHESGIPMTPRPPSSNRTAYVDLFDKKSKKAMDNFRNQLALEIAES</sequence>
<feature type="domain" description="DDE Tnp4" evidence="3">
    <location>
        <begin position="3"/>
        <end position="54"/>
    </location>
</feature>
<comment type="cofactor">
    <cofactor evidence="1">
        <name>a divalent metal cation</name>
        <dbReference type="ChEBI" id="CHEBI:60240"/>
    </cofactor>
</comment>
<evidence type="ECO:0000256" key="2">
    <source>
        <dbReference type="ARBA" id="ARBA00022723"/>
    </source>
</evidence>
<dbReference type="InterPro" id="IPR027806">
    <property type="entry name" value="HARBI1_dom"/>
</dbReference>
<keyword evidence="2" id="KW-0479">Metal-binding</keyword>
<evidence type="ECO:0000259" key="3">
    <source>
        <dbReference type="Pfam" id="PF13359"/>
    </source>
</evidence>
<organism evidence="4">
    <name type="scientific">Opuntia streptacantha</name>
    <name type="common">Prickly pear cactus</name>
    <name type="synonym">Opuntia cardona</name>
    <dbReference type="NCBI Taxonomy" id="393608"/>
    <lineage>
        <taxon>Eukaryota</taxon>
        <taxon>Viridiplantae</taxon>
        <taxon>Streptophyta</taxon>
        <taxon>Embryophyta</taxon>
        <taxon>Tracheophyta</taxon>
        <taxon>Spermatophyta</taxon>
        <taxon>Magnoliopsida</taxon>
        <taxon>eudicotyledons</taxon>
        <taxon>Gunneridae</taxon>
        <taxon>Pentapetalae</taxon>
        <taxon>Caryophyllales</taxon>
        <taxon>Cactineae</taxon>
        <taxon>Cactaceae</taxon>
        <taxon>Opuntioideae</taxon>
        <taxon>Opuntia</taxon>
    </lineage>
</organism>
<dbReference type="Pfam" id="PF13359">
    <property type="entry name" value="DDE_Tnp_4"/>
    <property type="match status" value="1"/>
</dbReference>